<keyword evidence="7" id="KW-0810">Translation regulation</keyword>
<evidence type="ECO:0000256" key="5">
    <source>
        <dbReference type="ARBA" id="ARBA00022574"/>
    </source>
</evidence>
<sequence>LTMAVDGISPALAIRSNVGIELWNSAGFKSPYVENPQFERDETKFCRAVAFSRNGQYLAWINGKTVRVARTSDWKELCSMPRPKAYHIKFSPRGNYLVTWELFTTNKDNPEGSPNMYVYKADTGEEMFSIIHKKHEGWEPCWSADETLFGLMIGGEAIFYEVDPNSTEKFKTSSNKLGGGRNGLLSIGPGNSPPFLAFYVPGSKSTPSMCKIYKYPALQQNQTVACKSLYQADHVEMLWNKHGNGLLLLTSVDVDQSGASYYGKQALNFMSTKGDSFAVTLEKKGPIHAVQWSPKSKEFLVVYGNIPSRATLFNLKCDSVFDFGEGPRNSCYFNDFGNLLILAGFGNLQGYVELWDMVKKVQIGKLQIPDTTLLEWSPGGETFLTATTAPRLRMGNGFKVWHYSGALLHETDWPKEQELLEVVWQKYPEGTFTEPTISEEKIEGIRPIKPETAKKVYQPPNVRLMNEGKLTTPDGEPIIKSPIPGLPPGYTSQKNNPSNSNRQKRARNKNKNTENGRAAPKPNNEQTEQNSEQQQQVNQQQLQQRQQTKSESYNRPRRPSQKFVNPAANNSDVPNESSTNENKDGPNTQNDNAPFQKQKRTHRGGGGGERRFISTGDPEKDNKITAITRKLQGITKLKGKQLRGELLNANQLTKIASEAALIEELNTLKI</sequence>
<evidence type="ECO:0000256" key="2">
    <source>
        <dbReference type="ARBA" id="ARBA00009573"/>
    </source>
</evidence>
<dbReference type="GO" id="GO:0003729">
    <property type="term" value="F:mRNA binding"/>
    <property type="evidence" value="ECO:0007669"/>
    <property type="project" value="TreeGrafter"/>
</dbReference>
<evidence type="ECO:0000313" key="11">
    <source>
        <dbReference type="EMBL" id="JAI17054.1"/>
    </source>
</evidence>
<evidence type="ECO:0000259" key="10">
    <source>
        <dbReference type="Pfam" id="PF08662"/>
    </source>
</evidence>
<feature type="compositionally biased region" description="Basic and acidic residues" evidence="9">
    <location>
        <begin position="608"/>
        <end position="620"/>
    </location>
</feature>
<evidence type="ECO:0000256" key="6">
    <source>
        <dbReference type="ARBA" id="ARBA00022737"/>
    </source>
</evidence>
<dbReference type="InterPro" id="IPR011387">
    <property type="entry name" value="TIF2A"/>
</dbReference>
<dbReference type="SUPFAM" id="SSF82171">
    <property type="entry name" value="DPP6 N-terminal domain-like"/>
    <property type="match status" value="1"/>
</dbReference>
<dbReference type="PIRSF" id="PIRSF017222">
    <property type="entry name" value="eIF2A"/>
    <property type="match status" value="1"/>
</dbReference>
<dbReference type="GO" id="GO:0000049">
    <property type="term" value="F:tRNA binding"/>
    <property type="evidence" value="ECO:0007669"/>
    <property type="project" value="TreeGrafter"/>
</dbReference>
<name>A0A0K8TRQ9_TABBR</name>
<organism evidence="11">
    <name type="scientific">Tabanus bromius</name>
    <name type="common">Band-eyed brown horse fly</name>
    <dbReference type="NCBI Taxonomy" id="304241"/>
    <lineage>
        <taxon>Eukaryota</taxon>
        <taxon>Metazoa</taxon>
        <taxon>Ecdysozoa</taxon>
        <taxon>Arthropoda</taxon>
        <taxon>Hexapoda</taxon>
        <taxon>Insecta</taxon>
        <taxon>Pterygota</taxon>
        <taxon>Neoptera</taxon>
        <taxon>Endopterygota</taxon>
        <taxon>Diptera</taxon>
        <taxon>Brachycera</taxon>
        <taxon>Tabanomorpha</taxon>
        <taxon>Tabanoidea</taxon>
        <taxon>Tabanidae</taxon>
        <taxon>Tabanus</taxon>
    </lineage>
</organism>
<feature type="non-terminal residue" evidence="11">
    <location>
        <position position="1"/>
    </location>
</feature>
<comment type="function">
    <text evidence="1">Functions in the early steps of protein synthesis of a small number of specific mRNAs. Acts by directing the binding of methionyl-tRNAi to 40S ribosomal subunits. In contrast to the eIF-2 complex, it binds methionyl-tRNAi to 40S subunits in a codon-dependent manner, whereas the eIF-2 complex binds methionyl-tRNAi to 40S subunits in a GTP-dependent manner.</text>
</comment>
<feature type="compositionally biased region" description="Polar residues" evidence="9">
    <location>
        <begin position="567"/>
        <end position="595"/>
    </location>
</feature>
<evidence type="ECO:0000256" key="3">
    <source>
        <dbReference type="ARBA" id="ARBA00013819"/>
    </source>
</evidence>
<keyword evidence="4 11" id="KW-0396">Initiation factor</keyword>
<proteinExistence type="evidence at transcript level"/>
<evidence type="ECO:0000256" key="9">
    <source>
        <dbReference type="SAM" id="MobiDB-lite"/>
    </source>
</evidence>
<dbReference type="AlphaFoldDB" id="A0A0K8TRQ9"/>
<dbReference type="GO" id="GO:0022627">
    <property type="term" value="C:cytosolic small ribosomal subunit"/>
    <property type="evidence" value="ECO:0007669"/>
    <property type="project" value="TreeGrafter"/>
</dbReference>
<dbReference type="PANTHER" id="PTHR13227">
    <property type="entry name" value="EUKARYOTIC TRANSLATION INITIATION FACTOR 2A"/>
    <property type="match status" value="1"/>
</dbReference>
<dbReference type="Pfam" id="PF08662">
    <property type="entry name" value="eIF2A"/>
    <property type="match status" value="1"/>
</dbReference>
<feature type="region of interest" description="Disordered" evidence="9">
    <location>
        <begin position="465"/>
        <end position="620"/>
    </location>
</feature>
<keyword evidence="8" id="KW-0648">Protein biosynthesis</keyword>
<accession>A0A0K8TRQ9</accession>
<comment type="similarity">
    <text evidence="2">Belongs to the WD repeat EIF2A family.</text>
</comment>
<keyword evidence="5" id="KW-0853">WD repeat</keyword>
<dbReference type="GO" id="GO:0006417">
    <property type="term" value="P:regulation of translation"/>
    <property type="evidence" value="ECO:0007669"/>
    <property type="project" value="UniProtKB-KW"/>
</dbReference>
<reference evidence="11" key="1">
    <citation type="journal article" date="2015" name="Insect Biochem. Mol. Biol.">
        <title>An insight into the sialome of the horse fly, Tabanus bromius.</title>
        <authorList>
            <person name="Ribeiro J.M."/>
            <person name="Kazimirova M."/>
            <person name="Takac P."/>
            <person name="Andersen J.F."/>
            <person name="Francischetti I.M."/>
        </authorList>
    </citation>
    <scope>NUCLEOTIDE SEQUENCE</scope>
</reference>
<dbReference type="PANTHER" id="PTHR13227:SF0">
    <property type="entry name" value="EUKARYOTIC TRANSLATION INITIATION FACTOR 2A"/>
    <property type="match status" value="1"/>
</dbReference>
<dbReference type="InterPro" id="IPR015943">
    <property type="entry name" value="WD40/YVTN_repeat-like_dom_sf"/>
</dbReference>
<feature type="domain" description="Translation initiation factor beta propellor-like" evidence="10">
    <location>
        <begin position="227"/>
        <end position="421"/>
    </location>
</feature>
<feature type="compositionally biased region" description="Low complexity" evidence="9">
    <location>
        <begin position="523"/>
        <end position="547"/>
    </location>
</feature>
<evidence type="ECO:0000256" key="7">
    <source>
        <dbReference type="ARBA" id="ARBA00022845"/>
    </source>
</evidence>
<dbReference type="Gene3D" id="2.130.10.10">
    <property type="entry name" value="YVTN repeat-like/Quinoprotein amine dehydrogenase"/>
    <property type="match status" value="2"/>
</dbReference>
<dbReference type="GO" id="GO:0043022">
    <property type="term" value="F:ribosome binding"/>
    <property type="evidence" value="ECO:0007669"/>
    <property type="project" value="TreeGrafter"/>
</dbReference>
<protein>
    <recommendedName>
        <fullName evidence="3">Eukaryotic translation initiation factor 2A</fullName>
    </recommendedName>
</protein>
<evidence type="ECO:0000256" key="8">
    <source>
        <dbReference type="ARBA" id="ARBA00022917"/>
    </source>
</evidence>
<dbReference type="EMBL" id="GDAI01000549">
    <property type="protein sequence ID" value="JAI17054.1"/>
    <property type="molecule type" value="mRNA"/>
</dbReference>
<dbReference type="GO" id="GO:0003743">
    <property type="term" value="F:translation initiation factor activity"/>
    <property type="evidence" value="ECO:0007669"/>
    <property type="project" value="UniProtKB-KW"/>
</dbReference>
<evidence type="ECO:0000256" key="4">
    <source>
        <dbReference type="ARBA" id="ARBA00022540"/>
    </source>
</evidence>
<evidence type="ECO:0000256" key="1">
    <source>
        <dbReference type="ARBA" id="ARBA00003993"/>
    </source>
</evidence>
<keyword evidence="6" id="KW-0677">Repeat</keyword>
<dbReference type="InterPro" id="IPR013979">
    <property type="entry name" value="TIF_beta_prop-like"/>
</dbReference>